<evidence type="ECO:0000313" key="2">
    <source>
        <dbReference type="Proteomes" id="UP001589647"/>
    </source>
</evidence>
<dbReference type="Proteomes" id="UP001589647">
    <property type="component" value="Unassembled WGS sequence"/>
</dbReference>
<reference evidence="1 2" key="1">
    <citation type="submission" date="2024-09" db="EMBL/GenBank/DDBJ databases">
        <authorList>
            <person name="Sun Q."/>
            <person name="Mori K."/>
        </authorList>
    </citation>
    <scope>NUCLEOTIDE SEQUENCE [LARGE SCALE GENOMIC DNA]</scope>
    <source>
        <strain evidence="1 2">CCM 3426</strain>
    </source>
</reference>
<keyword evidence="2" id="KW-1185">Reference proteome</keyword>
<accession>A0ABV5IB32</accession>
<proteinExistence type="predicted"/>
<dbReference type="EMBL" id="JBHMEI010000005">
    <property type="protein sequence ID" value="MFB9201732.1"/>
    <property type="molecule type" value="Genomic_DNA"/>
</dbReference>
<organism evidence="1 2">
    <name type="scientific">Nonomuraea spiralis</name>
    <dbReference type="NCBI Taxonomy" id="46182"/>
    <lineage>
        <taxon>Bacteria</taxon>
        <taxon>Bacillati</taxon>
        <taxon>Actinomycetota</taxon>
        <taxon>Actinomycetes</taxon>
        <taxon>Streptosporangiales</taxon>
        <taxon>Streptosporangiaceae</taxon>
        <taxon>Nonomuraea</taxon>
    </lineage>
</organism>
<dbReference type="RefSeq" id="WP_189649734.1">
    <property type="nucleotide sequence ID" value="NZ_BMRC01000011.1"/>
</dbReference>
<protein>
    <submittedName>
        <fullName evidence="1">Uncharacterized protein</fullName>
    </submittedName>
</protein>
<comment type="caution">
    <text evidence="1">The sequence shown here is derived from an EMBL/GenBank/DDBJ whole genome shotgun (WGS) entry which is preliminary data.</text>
</comment>
<evidence type="ECO:0000313" key="1">
    <source>
        <dbReference type="EMBL" id="MFB9201732.1"/>
    </source>
</evidence>
<name>A0ABV5IB32_9ACTN</name>
<gene>
    <name evidence="1" type="ORF">ACFFV7_11055</name>
</gene>
<sequence>MLRLRGLQLVKAAYALAITYKKAGRAGSKDFFIAAMQTESSVGGLNQMPVAADDVALVDPRDEAWL</sequence>